<dbReference type="InterPro" id="IPR002110">
    <property type="entry name" value="Ankyrin_rpt"/>
</dbReference>
<dbReference type="InterPro" id="IPR002710">
    <property type="entry name" value="Dilute_dom"/>
</dbReference>
<dbReference type="Proteomes" id="UP000271241">
    <property type="component" value="Unassembled WGS sequence"/>
</dbReference>
<name>A0A4P9XKX5_9FUNG</name>
<dbReference type="PROSITE" id="PS51126">
    <property type="entry name" value="DILUTE"/>
    <property type="match status" value="1"/>
</dbReference>
<evidence type="ECO:0000256" key="1">
    <source>
        <dbReference type="PROSITE-ProRule" id="PRU00023"/>
    </source>
</evidence>
<keyword evidence="1" id="KW-0040">ANK repeat</keyword>
<dbReference type="SMART" id="SM00248">
    <property type="entry name" value="ANK"/>
    <property type="match status" value="2"/>
</dbReference>
<dbReference type="InterPro" id="IPR036770">
    <property type="entry name" value="Ankyrin_rpt-contain_sf"/>
</dbReference>
<dbReference type="STRING" id="78915.A0A4P9XKX5"/>
<feature type="non-terminal residue" evidence="3">
    <location>
        <position position="1"/>
    </location>
</feature>
<protein>
    <recommendedName>
        <fullName evidence="2">Dilute domain-containing protein</fullName>
    </recommendedName>
</protein>
<dbReference type="Pfam" id="PF12796">
    <property type="entry name" value="Ank_2"/>
    <property type="match status" value="1"/>
</dbReference>
<evidence type="ECO:0000313" key="4">
    <source>
        <dbReference type="Proteomes" id="UP000271241"/>
    </source>
</evidence>
<dbReference type="EMBL" id="KZ992954">
    <property type="protein sequence ID" value="RKP06101.1"/>
    <property type="molecule type" value="Genomic_DNA"/>
</dbReference>
<feature type="repeat" description="ANK" evidence="1">
    <location>
        <begin position="64"/>
        <end position="96"/>
    </location>
</feature>
<dbReference type="AlphaFoldDB" id="A0A4P9XKX5"/>
<feature type="domain" description="Dilute" evidence="2">
    <location>
        <begin position="278"/>
        <end position="559"/>
    </location>
</feature>
<proteinExistence type="predicted"/>
<dbReference type="InterPro" id="IPR037986">
    <property type="entry name" value="Myo5p-like_CBD_DIL"/>
</dbReference>
<dbReference type="PROSITE" id="PS50088">
    <property type="entry name" value="ANK_REPEAT"/>
    <property type="match status" value="2"/>
</dbReference>
<dbReference type="CDD" id="cd15473">
    <property type="entry name" value="Myo5p-like_CBD_DIL_ANK"/>
    <property type="match status" value="1"/>
</dbReference>
<dbReference type="InterPro" id="IPR052072">
    <property type="entry name" value="Vascular_dev_regulator"/>
</dbReference>
<dbReference type="Gene3D" id="1.25.40.20">
    <property type="entry name" value="Ankyrin repeat-containing domain"/>
    <property type="match status" value="1"/>
</dbReference>
<keyword evidence="4" id="KW-1185">Reference proteome</keyword>
<dbReference type="PROSITE" id="PS50297">
    <property type="entry name" value="ANK_REP_REGION"/>
    <property type="match status" value="2"/>
</dbReference>
<dbReference type="SUPFAM" id="SSF48403">
    <property type="entry name" value="Ankyrin repeat"/>
    <property type="match status" value="1"/>
</dbReference>
<organism evidence="3 4">
    <name type="scientific">Thamnocephalis sphaerospora</name>
    <dbReference type="NCBI Taxonomy" id="78915"/>
    <lineage>
        <taxon>Eukaryota</taxon>
        <taxon>Fungi</taxon>
        <taxon>Fungi incertae sedis</taxon>
        <taxon>Zoopagomycota</taxon>
        <taxon>Zoopagomycotina</taxon>
        <taxon>Zoopagomycetes</taxon>
        <taxon>Zoopagales</taxon>
        <taxon>Sigmoideomycetaceae</taxon>
        <taxon>Thamnocephalis</taxon>
    </lineage>
</organism>
<dbReference type="GO" id="GO:0051020">
    <property type="term" value="F:GTPase binding"/>
    <property type="evidence" value="ECO:0007669"/>
    <property type="project" value="TreeGrafter"/>
</dbReference>
<dbReference type="PANTHER" id="PTHR16027">
    <property type="entry name" value="DILUTE DOMAIN-CONTAINING PROTEIN YPR089W"/>
    <property type="match status" value="1"/>
</dbReference>
<dbReference type="PRINTS" id="PR01415">
    <property type="entry name" value="ANKYRIN"/>
</dbReference>
<dbReference type="Pfam" id="PF01843">
    <property type="entry name" value="DIL"/>
    <property type="match status" value="1"/>
</dbReference>
<reference evidence="4" key="1">
    <citation type="journal article" date="2018" name="Nat. Microbiol.">
        <title>Leveraging single-cell genomics to expand the fungal tree of life.</title>
        <authorList>
            <person name="Ahrendt S.R."/>
            <person name="Quandt C.A."/>
            <person name="Ciobanu D."/>
            <person name="Clum A."/>
            <person name="Salamov A."/>
            <person name="Andreopoulos B."/>
            <person name="Cheng J.F."/>
            <person name="Woyke T."/>
            <person name="Pelin A."/>
            <person name="Henrissat B."/>
            <person name="Reynolds N.K."/>
            <person name="Benny G.L."/>
            <person name="Smith M.E."/>
            <person name="James T.Y."/>
            <person name="Grigoriev I.V."/>
        </authorList>
    </citation>
    <scope>NUCLEOTIDE SEQUENCE [LARGE SCALE GENOMIC DNA]</scope>
    <source>
        <strain evidence="4">RSA 1356</strain>
    </source>
</reference>
<accession>A0A4P9XKX5</accession>
<evidence type="ECO:0000259" key="2">
    <source>
        <dbReference type="PROSITE" id="PS51126"/>
    </source>
</evidence>
<dbReference type="OrthoDB" id="426293at2759"/>
<evidence type="ECO:0000313" key="3">
    <source>
        <dbReference type="EMBL" id="RKP06101.1"/>
    </source>
</evidence>
<sequence>VDPDQFSDEHQIIANHDIPEDMKRAKISRMLARAASNGDDARVRELLEDERVRAWIDPDAQDEDGTTPLIYAGCFGHLEVAKALLRAGANVDAQDQFGWSALMWATNNNHDRLVKLLLDNGASTNKRTATGRTAFSAPRGGGLRGSSPSGYNWREDTSYYLSGESALDAEQAVSESEAALKRALANATELNMDLDSLGFEDPSEEDDGPMEFNWDVCLPTQMLVFSPTDVQHVIDIAVRHMKPLCSREKRATPANVLFLAARYAHNFGTTDLVEELIGSALDAISELSQERKGDVPFLAFWLSNCAQLLYYLKKDTGLVGVTVDYQFRLSELIQEIYILLVRDVQGRLAAVLDAAILQYESIPLEDLKFERENRRSFLFNYKNDVGSTPLSRRMSFRRSFTPQSRVTPRSVTALLSSTLFVLQTYEVHPSLIHQALTQLFYFLNGELFNSILTTRTLCSRSKAMQVRMNVSELEAWVRDNHLPASLLARMTPITQLLQFLQCISQLRDVEAYVETVKALDQLNALQLMRAVRMYRYEIGEHRVTTDVRRYIEVVSEVTAQRALPVSEQPPAEDADLCTVSSVRSVRDLDRDARGEGAGDPHDVEELLDVAHMLPFAVPSNNEMNLCWGKHSGGKDFTPTVPEEFLSQLD</sequence>
<dbReference type="PANTHER" id="PTHR16027:SF6">
    <property type="entry name" value="DILUTE DOMAIN-CONTAINING PROTEIN"/>
    <property type="match status" value="1"/>
</dbReference>
<gene>
    <name evidence="3" type="ORF">THASP1DRAFT_7603</name>
</gene>
<dbReference type="SMART" id="SM01132">
    <property type="entry name" value="DIL"/>
    <property type="match status" value="1"/>
</dbReference>
<feature type="repeat" description="ANK" evidence="1">
    <location>
        <begin position="97"/>
        <end position="129"/>
    </location>
</feature>
<feature type="non-terminal residue" evidence="3">
    <location>
        <position position="649"/>
    </location>
</feature>